<dbReference type="RefSeq" id="WP_016483666.1">
    <property type="nucleotide sequence ID" value="NC_021487.1"/>
</dbReference>
<dbReference type="InParanoid" id="S0EXE7"/>
<name>S0EXE7_CHTCT</name>
<reference evidence="2" key="1">
    <citation type="submission" date="2013-03" db="EMBL/GenBank/DDBJ databases">
        <title>Genome sequence of Chthonomonas calidirosea, the first sequenced genome from the Armatimonadetes phylum (formally candidate division OP10).</title>
        <authorList>
            <person name="Lee K.C.Y."/>
            <person name="Morgan X.C."/>
            <person name="Dunfield P.F."/>
            <person name="Tamas I."/>
            <person name="Houghton K.M."/>
            <person name="Vyssotski M."/>
            <person name="Ryan J.L.J."/>
            <person name="Lagutin K."/>
            <person name="McDonald I.R."/>
            <person name="Stott M.B."/>
        </authorList>
    </citation>
    <scope>NUCLEOTIDE SEQUENCE [LARGE SCALE GENOMIC DNA]</scope>
    <source>
        <strain evidence="2">DSM 23976 / ICMP 18418 / T49</strain>
    </source>
</reference>
<dbReference type="eggNOG" id="COG5285">
    <property type="taxonomic scope" value="Bacteria"/>
</dbReference>
<dbReference type="HOGENOM" id="CLU_043410_0_1_0"/>
<evidence type="ECO:0000313" key="2">
    <source>
        <dbReference type="Proteomes" id="UP000014227"/>
    </source>
</evidence>
<sequence length="288" mass="32419">MLTLTPTPDEMQTGQLSPEHLQAAREAILTEGFVVLKNVVDKGHLKILQEKMLEDLHDLQARKDAPYNWNRGNIQQDPPPFPPYLFQDILLNDLVIAVTKAVLGPKPRNVFYSGNTALPSPYRQPVHLDMPQLYKEDGSVSAPYALVINVPVVTMNPENGSTEIWPGTHACAEVDNDWPNLEVPEPMLARQRKIAPPLQPTVEAGSVLIRDIRLWHAGMPNRTPTPRPMIAMIHAASWYRHIGSNLRFPKDTEAFFAHPELITEAVFVEEPIDYLHQPHGFAYQAEAE</sequence>
<dbReference type="PANTHER" id="PTHR37563">
    <property type="entry name" value="PHYTANOYL-COA DIOXYGENASE FAMILY PROTEIN (AFU_ORTHOLOGUE AFUA_2G03330)"/>
    <property type="match status" value="1"/>
</dbReference>
<dbReference type="KEGG" id="ccz:CCALI_02343"/>
<protein>
    <submittedName>
        <fullName evidence="1">Protein involved in biosynthesis of mitomycin antibiotics/polyketide fumonisin</fullName>
    </submittedName>
</protein>
<dbReference type="Pfam" id="PF05721">
    <property type="entry name" value="PhyH"/>
    <property type="match status" value="1"/>
</dbReference>
<keyword evidence="2" id="KW-1185">Reference proteome</keyword>
<dbReference type="PANTHER" id="PTHR37563:SF2">
    <property type="entry name" value="PHYTANOYL-COA DIOXYGENASE FAMILY PROTEIN (AFU_ORTHOLOGUE AFUA_2G03330)"/>
    <property type="match status" value="1"/>
</dbReference>
<dbReference type="GO" id="GO:0016706">
    <property type="term" value="F:2-oxoglutarate-dependent dioxygenase activity"/>
    <property type="evidence" value="ECO:0007669"/>
    <property type="project" value="UniProtKB-ARBA"/>
</dbReference>
<dbReference type="EMBL" id="HF951689">
    <property type="protein sequence ID" value="CCW36147.1"/>
    <property type="molecule type" value="Genomic_DNA"/>
</dbReference>
<gene>
    <name evidence="1" type="ORF">CCALI_02343</name>
</gene>
<dbReference type="AlphaFoldDB" id="S0EXE7"/>
<dbReference type="OrthoDB" id="9796766at2"/>
<dbReference type="PATRIC" id="fig|1303518.3.peg.2433"/>
<dbReference type="SUPFAM" id="SSF51197">
    <property type="entry name" value="Clavaminate synthase-like"/>
    <property type="match status" value="1"/>
</dbReference>
<dbReference type="InterPro" id="IPR051961">
    <property type="entry name" value="Fungal_Metabolite_Diox"/>
</dbReference>
<proteinExistence type="predicted"/>
<dbReference type="Proteomes" id="UP000014227">
    <property type="component" value="Chromosome I"/>
</dbReference>
<accession>S0EXE7</accession>
<evidence type="ECO:0000313" key="1">
    <source>
        <dbReference type="EMBL" id="CCW36147.1"/>
    </source>
</evidence>
<dbReference type="STRING" id="454171.CP488_01753"/>
<dbReference type="InterPro" id="IPR008775">
    <property type="entry name" value="Phytyl_CoA_dOase-like"/>
</dbReference>
<organism evidence="1 2">
    <name type="scientific">Chthonomonas calidirosea (strain DSM 23976 / ICMP 18418 / T49)</name>
    <dbReference type="NCBI Taxonomy" id="1303518"/>
    <lineage>
        <taxon>Bacteria</taxon>
        <taxon>Bacillati</taxon>
        <taxon>Armatimonadota</taxon>
        <taxon>Chthonomonadia</taxon>
        <taxon>Chthonomonadales</taxon>
        <taxon>Chthonomonadaceae</taxon>
        <taxon>Chthonomonas</taxon>
    </lineage>
</organism>
<dbReference type="Gene3D" id="2.60.120.620">
    <property type="entry name" value="q2cbj1_9rhob like domain"/>
    <property type="match status" value="1"/>
</dbReference>